<feature type="region of interest" description="Disordered" evidence="1">
    <location>
        <begin position="1"/>
        <end position="94"/>
    </location>
</feature>
<proteinExistence type="predicted"/>
<feature type="region of interest" description="Disordered" evidence="1">
    <location>
        <begin position="178"/>
        <end position="197"/>
    </location>
</feature>
<evidence type="ECO:0000313" key="2">
    <source>
        <dbReference type="EMBL" id="CRY97693.1"/>
    </source>
</evidence>
<organism evidence="2">
    <name type="scientific">uncultured prokaryote</name>
    <dbReference type="NCBI Taxonomy" id="198431"/>
    <lineage>
        <taxon>unclassified sequences</taxon>
        <taxon>environmental samples</taxon>
    </lineage>
</organism>
<dbReference type="EMBL" id="LN854197">
    <property type="protein sequence ID" value="CRY97693.1"/>
    <property type="molecule type" value="Genomic_DNA"/>
</dbReference>
<reference evidence="2" key="2">
    <citation type="submission" date="2015-07" db="EMBL/GenBank/DDBJ databases">
        <title>Plasmids, circular viruses and viroids from rat gut.</title>
        <authorList>
            <person name="Jorgensen T.J."/>
            <person name="Hansen M.A."/>
            <person name="Xu Z."/>
            <person name="Tabak M.A."/>
            <person name="Sorensen S.J."/>
            <person name="Hansen L.H."/>
        </authorList>
    </citation>
    <scope>NUCLEOTIDE SEQUENCE</scope>
    <source>
        <strain evidence="2">RGFK1694</strain>
    </source>
</reference>
<dbReference type="AlphaFoldDB" id="A0A0H5Q6Z6"/>
<reference evidence="2" key="1">
    <citation type="submission" date="2015-06" db="EMBL/GenBank/DDBJ databases">
        <authorList>
            <person name="Joergensen T."/>
        </authorList>
    </citation>
    <scope>NUCLEOTIDE SEQUENCE</scope>
    <source>
        <strain evidence="2">RGFK1694</strain>
    </source>
</reference>
<feature type="region of interest" description="Disordered" evidence="1">
    <location>
        <begin position="114"/>
        <end position="147"/>
    </location>
</feature>
<accession>A0A0H5Q6Z6</accession>
<sequence>MRSMRQARTGRAESLKCDRQGAPQIPRQSPGVFQPATTRLDRRSLTEALGSTRGPSAGPPRFPLDLYGGDGRPTADGRAPRSNGVNDCARSDRGSPVVSRADACTLFGVRDPPTGRVAGDQTSRATPPVWVGSEHHCRPGRRRETSPHRCKCNDLANKPSIYVVCYATTHVLPGVRFTRERGDSGRSRAGARRPPRA</sequence>
<feature type="compositionally biased region" description="Basic and acidic residues" evidence="1">
    <location>
        <begin position="10"/>
        <end position="19"/>
    </location>
</feature>
<evidence type="ECO:0000256" key="1">
    <source>
        <dbReference type="SAM" id="MobiDB-lite"/>
    </source>
</evidence>
<protein>
    <submittedName>
        <fullName evidence="2">Uncharacterized protein</fullName>
    </submittedName>
</protein>
<feature type="compositionally biased region" description="Basic and acidic residues" evidence="1">
    <location>
        <begin position="133"/>
        <end position="147"/>
    </location>
</feature>
<name>A0A0H5Q6Z6_9ZZZZ</name>